<keyword evidence="3" id="KW-1185">Reference proteome</keyword>
<dbReference type="PANTHER" id="PTHR43610:SF1">
    <property type="entry name" value="N-ACETYLTRANSFERASE DOMAIN-CONTAINING PROTEIN"/>
    <property type="match status" value="1"/>
</dbReference>
<reference evidence="2" key="1">
    <citation type="submission" date="2022-05" db="EMBL/GenBank/DDBJ databases">
        <authorList>
            <person name="Park J.-S."/>
        </authorList>
    </citation>
    <scope>NUCLEOTIDE SEQUENCE</scope>
    <source>
        <strain evidence="2">2012CJ41-6</strain>
    </source>
</reference>
<evidence type="ECO:0000313" key="3">
    <source>
        <dbReference type="Proteomes" id="UP001203880"/>
    </source>
</evidence>
<protein>
    <submittedName>
        <fullName evidence="2">GNAT family N-acetyltransferase</fullName>
    </submittedName>
</protein>
<gene>
    <name evidence="2" type="ORF">M3P21_00285</name>
</gene>
<comment type="caution">
    <text evidence="2">The sequence shown here is derived from an EMBL/GenBank/DDBJ whole genome shotgun (WGS) entry which is preliminary data.</text>
</comment>
<dbReference type="SUPFAM" id="SSF55729">
    <property type="entry name" value="Acyl-CoA N-acyltransferases (Nat)"/>
    <property type="match status" value="1"/>
</dbReference>
<dbReference type="Gene3D" id="3.40.630.30">
    <property type="match status" value="1"/>
</dbReference>
<evidence type="ECO:0000259" key="1">
    <source>
        <dbReference type="PROSITE" id="PS51186"/>
    </source>
</evidence>
<dbReference type="Proteomes" id="UP001203880">
    <property type="component" value="Unassembled WGS sequence"/>
</dbReference>
<proteinExistence type="predicted"/>
<feature type="domain" description="N-acetyltransferase" evidence="1">
    <location>
        <begin position="11"/>
        <end position="166"/>
    </location>
</feature>
<dbReference type="Pfam" id="PF13302">
    <property type="entry name" value="Acetyltransf_3"/>
    <property type="match status" value="1"/>
</dbReference>
<sequence length="176" mass="19704">MNVSEMRGDGFVIVPMVRDDFDALYLAASDPLIWAGHPATTRAQKEVFGPYFDFLLGAGGAVTVREEGTDRVIGCSRFYEPPEVPGGIGIGYSFITRDHWGGTSNRAIKGLMLERAFQERKEVWFHIDPGNLRSQKGTAKLGARHVDNRLIDLDGVTTQWMRWVLTEESWLECGVK</sequence>
<dbReference type="InterPro" id="IPR016181">
    <property type="entry name" value="Acyl_CoA_acyltransferase"/>
</dbReference>
<accession>A0ABT0PXR7</accession>
<organism evidence="2 3">
    <name type="scientific">Ruegeria spongiae</name>
    <dbReference type="NCBI Taxonomy" id="2942209"/>
    <lineage>
        <taxon>Bacteria</taxon>
        <taxon>Pseudomonadati</taxon>
        <taxon>Pseudomonadota</taxon>
        <taxon>Alphaproteobacteria</taxon>
        <taxon>Rhodobacterales</taxon>
        <taxon>Roseobacteraceae</taxon>
        <taxon>Ruegeria</taxon>
    </lineage>
</organism>
<evidence type="ECO:0000313" key="2">
    <source>
        <dbReference type="EMBL" id="MCL6281957.1"/>
    </source>
</evidence>
<dbReference type="PANTHER" id="PTHR43610">
    <property type="entry name" value="BLL6696 PROTEIN"/>
    <property type="match status" value="1"/>
</dbReference>
<dbReference type="RefSeq" id="WP_249705866.1">
    <property type="nucleotide sequence ID" value="NZ_JAMFMB010000001.1"/>
</dbReference>
<dbReference type="PROSITE" id="PS51186">
    <property type="entry name" value="GNAT"/>
    <property type="match status" value="1"/>
</dbReference>
<dbReference type="InterPro" id="IPR000182">
    <property type="entry name" value="GNAT_dom"/>
</dbReference>
<name>A0ABT0PXR7_9RHOB</name>
<dbReference type="EMBL" id="JAMFMB010000001">
    <property type="protein sequence ID" value="MCL6281957.1"/>
    <property type="molecule type" value="Genomic_DNA"/>
</dbReference>